<keyword evidence="2" id="KW-1003">Cell membrane</keyword>
<comment type="caution">
    <text evidence="11">The sequence shown here is derived from an EMBL/GenBank/DDBJ whole genome shotgun (WGS) entry which is preliminary data.</text>
</comment>
<evidence type="ECO:0000256" key="9">
    <source>
        <dbReference type="ARBA" id="ARBA00023224"/>
    </source>
</evidence>
<organism evidence="11 12">
    <name type="scientific">Cardiocondyla obscurior</name>
    <dbReference type="NCBI Taxonomy" id="286306"/>
    <lineage>
        <taxon>Eukaryota</taxon>
        <taxon>Metazoa</taxon>
        <taxon>Ecdysozoa</taxon>
        <taxon>Arthropoda</taxon>
        <taxon>Hexapoda</taxon>
        <taxon>Insecta</taxon>
        <taxon>Pterygota</taxon>
        <taxon>Neoptera</taxon>
        <taxon>Endopterygota</taxon>
        <taxon>Hymenoptera</taxon>
        <taxon>Apocrita</taxon>
        <taxon>Aculeata</taxon>
        <taxon>Formicoidea</taxon>
        <taxon>Formicidae</taxon>
        <taxon>Myrmicinae</taxon>
        <taxon>Cardiocondyla</taxon>
    </lineage>
</organism>
<dbReference type="PANTHER" id="PTHR21137">
    <property type="entry name" value="ODORANT RECEPTOR"/>
    <property type="match status" value="1"/>
</dbReference>
<keyword evidence="7 10" id="KW-0472">Membrane</keyword>
<protein>
    <recommendedName>
        <fullName evidence="10">Odorant receptor</fullName>
    </recommendedName>
</protein>
<accession>A0AAW2EPM1</accession>
<proteinExistence type="inferred from homology"/>
<comment type="subcellular location">
    <subcellularLocation>
        <location evidence="1 10">Cell membrane</location>
        <topology evidence="1 10">Multi-pass membrane protein</topology>
    </subcellularLocation>
</comment>
<dbReference type="PANTHER" id="PTHR21137:SF35">
    <property type="entry name" value="ODORANT RECEPTOR 19A-RELATED"/>
    <property type="match status" value="1"/>
</dbReference>
<sequence>MTDKGIDKRLQAYRIYKRFIRILLTICGCSYSSTKSKSTNYSVYVLLMMILYAILNVHMCYFHRHNLPIMMKCIGITISTFGAILKVGTFLTNHNYLTSHHEMLDDLFEEELVRNEKIRMIMFLSLPTTCFLAFTYSAIIIACMLAFYMPTYLLIIHDLCHLNLRTANYTLPVTKGYGYFWTVPNNFLYYFHLLYETNTISFSCLTACGMDSAFGFYVYQFSSTMRAMTFRIMNPPPTEKFSDVLKACVVKHQKLLPYRDMLEHMYGPIVFWHIVTNAVLLCALIYEMSSSFSDFNIASSFVSLTYAAIKLLQTFMYAWYGTVLTDAFEDFRNGVYFGEWHNYRLDHHVRTNIVMIMMQKPMTINAFFSSVDMIMFTNFVNTTMSYFFLLQSVGEKGK</sequence>
<evidence type="ECO:0000256" key="4">
    <source>
        <dbReference type="ARBA" id="ARBA00022692"/>
    </source>
</evidence>
<keyword evidence="12" id="KW-1185">Reference proteome</keyword>
<feature type="transmembrane region" description="Helical" evidence="10">
    <location>
        <begin position="367"/>
        <end position="389"/>
    </location>
</feature>
<reference evidence="11 12" key="1">
    <citation type="submission" date="2023-03" db="EMBL/GenBank/DDBJ databases">
        <title>High recombination rates correlate with genetic variation in Cardiocondyla obscurior ants.</title>
        <authorList>
            <person name="Errbii M."/>
        </authorList>
    </citation>
    <scope>NUCLEOTIDE SEQUENCE [LARGE SCALE GENOMIC DNA]</scope>
    <source>
        <strain evidence="11">Alpha-2009</strain>
        <tissue evidence="11">Whole body</tissue>
    </source>
</reference>
<dbReference type="GO" id="GO:0004984">
    <property type="term" value="F:olfactory receptor activity"/>
    <property type="evidence" value="ECO:0007669"/>
    <property type="project" value="InterPro"/>
</dbReference>
<feature type="transmembrane region" description="Helical" evidence="10">
    <location>
        <begin position="265"/>
        <end position="286"/>
    </location>
</feature>
<dbReference type="InterPro" id="IPR004117">
    <property type="entry name" value="7tm6_olfct_rcpt"/>
</dbReference>
<feature type="transmembrane region" description="Helical" evidence="10">
    <location>
        <begin position="41"/>
        <end position="62"/>
    </location>
</feature>
<evidence type="ECO:0000313" key="11">
    <source>
        <dbReference type="EMBL" id="KAL0103980.1"/>
    </source>
</evidence>
<evidence type="ECO:0000256" key="1">
    <source>
        <dbReference type="ARBA" id="ARBA00004651"/>
    </source>
</evidence>
<evidence type="ECO:0000256" key="8">
    <source>
        <dbReference type="ARBA" id="ARBA00023170"/>
    </source>
</evidence>
<evidence type="ECO:0000256" key="6">
    <source>
        <dbReference type="ARBA" id="ARBA00022989"/>
    </source>
</evidence>
<dbReference type="EMBL" id="JADYXP020000020">
    <property type="protein sequence ID" value="KAL0103980.1"/>
    <property type="molecule type" value="Genomic_DNA"/>
</dbReference>
<dbReference type="GO" id="GO:0005549">
    <property type="term" value="F:odorant binding"/>
    <property type="evidence" value="ECO:0007669"/>
    <property type="project" value="InterPro"/>
</dbReference>
<feature type="transmembrane region" description="Helical" evidence="10">
    <location>
        <begin position="298"/>
        <end position="320"/>
    </location>
</feature>
<evidence type="ECO:0000256" key="10">
    <source>
        <dbReference type="RuleBase" id="RU351113"/>
    </source>
</evidence>
<evidence type="ECO:0000256" key="7">
    <source>
        <dbReference type="ARBA" id="ARBA00023136"/>
    </source>
</evidence>
<dbReference type="GO" id="GO:0005886">
    <property type="term" value="C:plasma membrane"/>
    <property type="evidence" value="ECO:0007669"/>
    <property type="project" value="UniProtKB-SubCell"/>
</dbReference>
<keyword evidence="8 10" id="KW-0675">Receptor</keyword>
<evidence type="ECO:0000313" key="12">
    <source>
        <dbReference type="Proteomes" id="UP001430953"/>
    </source>
</evidence>
<keyword evidence="3 10" id="KW-0716">Sensory transduction</keyword>
<keyword evidence="9 10" id="KW-0807">Transducer</keyword>
<name>A0AAW2EPM1_9HYME</name>
<dbReference type="AlphaFoldDB" id="A0AAW2EPM1"/>
<dbReference type="GO" id="GO:0007165">
    <property type="term" value="P:signal transduction"/>
    <property type="evidence" value="ECO:0007669"/>
    <property type="project" value="UniProtKB-KW"/>
</dbReference>
<dbReference type="Proteomes" id="UP001430953">
    <property type="component" value="Unassembled WGS sequence"/>
</dbReference>
<comment type="caution">
    <text evidence="10">Lacks conserved residue(s) required for the propagation of feature annotation.</text>
</comment>
<feature type="transmembrane region" description="Helical" evidence="10">
    <location>
        <begin position="121"/>
        <end position="149"/>
    </location>
</feature>
<keyword evidence="5 10" id="KW-0552">Olfaction</keyword>
<keyword evidence="6 10" id="KW-1133">Transmembrane helix</keyword>
<keyword evidence="4 10" id="KW-0812">Transmembrane</keyword>
<comment type="similarity">
    <text evidence="10">Belongs to the insect chemoreceptor superfamily. Heteromeric odorant receptor channel (TC 1.A.69) family.</text>
</comment>
<dbReference type="Pfam" id="PF02949">
    <property type="entry name" value="7tm_6"/>
    <property type="match status" value="1"/>
</dbReference>
<evidence type="ECO:0000256" key="3">
    <source>
        <dbReference type="ARBA" id="ARBA00022606"/>
    </source>
</evidence>
<evidence type="ECO:0000256" key="2">
    <source>
        <dbReference type="ARBA" id="ARBA00022475"/>
    </source>
</evidence>
<evidence type="ECO:0000256" key="5">
    <source>
        <dbReference type="ARBA" id="ARBA00022725"/>
    </source>
</evidence>
<gene>
    <name evidence="11" type="ORF">PUN28_016972</name>
</gene>